<accession>L0KV51</accession>
<dbReference type="Gene3D" id="3.30.70.20">
    <property type="match status" value="1"/>
</dbReference>
<dbReference type="PROSITE" id="PS00198">
    <property type="entry name" value="4FE4S_FER_1"/>
    <property type="match status" value="1"/>
</dbReference>
<dbReference type="STRING" id="867904.Metho_0305"/>
<evidence type="ECO:0000259" key="1">
    <source>
        <dbReference type="PROSITE" id="PS51379"/>
    </source>
</evidence>
<dbReference type="GeneID" id="14407411"/>
<reference evidence="3" key="1">
    <citation type="submission" date="2012-02" db="EMBL/GenBank/DDBJ databases">
        <title>Complete sequence of chromosome of Methanomethylovorans hollandica DSM 15978.</title>
        <authorList>
            <person name="Lucas S."/>
            <person name="Copeland A."/>
            <person name="Lapidus A."/>
            <person name="Glavina del Rio T."/>
            <person name="Dalin E."/>
            <person name="Tice H."/>
            <person name="Bruce D."/>
            <person name="Goodwin L."/>
            <person name="Pitluck S."/>
            <person name="Peters L."/>
            <person name="Mikhailova N."/>
            <person name="Held B."/>
            <person name="Kyrpides N."/>
            <person name="Mavromatis K."/>
            <person name="Ivanova N."/>
            <person name="Brettin T."/>
            <person name="Detter J.C."/>
            <person name="Han C."/>
            <person name="Larimer F."/>
            <person name="Land M."/>
            <person name="Hauser L."/>
            <person name="Markowitz V."/>
            <person name="Cheng J.-F."/>
            <person name="Hugenholtz P."/>
            <person name="Woyke T."/>
            <person name="Wu D."/>
            <person name="Spring S."/>
            <person name="Schroeder M."/>
            <person name="Brambilla E."/>
            <person name="Klenk H.-P."/>
            <person name="Eisen J.A."/>
        </authorList>
    </citation>
    <scope>NUCLEOTIDE SEQUENCE [LARGE SCALE GENOMIC DNA]</scope>
    <source>
        <strain evidence="3">DSM 15978 / NBRC 107637 / DMS1</strain>
    </source>
</reference>
<dbReference type="Proteomes" id="UP000010866">
    <property type="component" value="Chromosome"/>
</dbReference>
<dbReference type="Pfam" id="PF04422">
    <property type="entry name" value="FrhB_FdhB_N"/>
    <property type="match status" value="1"/>
</dbReference>
<dbReference type="RefSeq" id="WP_015323749.1">
    <property type="nucleotide sequence ID" value="NC_019977.1"/>
</dbReference>
<dbReference type="PROSITE" id="PS51379">
    <property type="entry name" value="4FE4S_FER_2"/>
    <property type="match status" value="1"/>
</dbReference>
<evidence type="ECO:0000313" key="2">
    <source>
        <dbReference type="EMBL" id="AGB48580.1"/>
    </source>
</evidence>
<keyword evidence="3" id="KW-1185">Reference proteome</keyword>
<dbReference type="InterPro" id="IPR007516">
    <property type="entry name" value="Co_F420_Hydgase/DH_bsu_N"/>
</dbReference>
<dbReference type="GO" id="GO:0052592">
    <property type="term" value="F:oxidoreductase activity, acting on CH or CH2 groups, with an iron-sulfur protein as acceptor"/>
    <property type="evidence" value="ECO:0007669"/>
    <property type="project" value="TreeGrafter"/>
</dbReference>
<dbReference type="EMBL" id="CP003362">
    <property type="protein sequence ID" value="AGB48580.1"/>
    <property type="molecule type" value="Genomic_DNA"/>
</dbReference>
<dbReference type="KEGG" id="mhz:Metho_0305"/>
<dbReference type="PANTHER" id="PTHR31332">
    <property type="entry name" value="7-HYDROXYMETHYL CHLOROPHYLL A REDUCTASE, CHLOROPLASTIC"/>
    <property type="match status" value="1"/>
</dbReference>
<dbReference type="PANTHER" id="PTHR31332:SF0">
    <property type="entry name" value="7-HYDROXYMETHYL CHLOROPHYLL A REDUCTASE, CHLOROPLASTIC"/>
    <property type="match status" value="1"/>
</dbReference>
<name>L0KV51_METHD</name>
<proteinExistence type="predicted"/>
<gene>
    <name evidence="2" type="ordered locus">Metho_0305</name>
</gene>
<feature type="domain" description="4Fe-4S ferredoxin-type" evidence="1">
    <location>
        <begin position="9"/>
        <end position="38"/>
    </location>
</feature>
<dbReference type="HOGENOM" id="CLU_037958_0_0_2"/>
<dbReference type="OrthoDB" id="38261at2157"/>
<dbReference type="AlphaFoldDB" id="L0KV51"/>
<dbReference type="SUPFAM" id="SSF54862">
    <property type="entry name" value="4Fe-4S ferredoxins"/>
    <property type="match status" value="1"/>
</dbReference>
<dbReference type="Pfam" id="PF00037">
    <property type="entry name" value="Fer4"/>
    <property type="match status" value="1"/>
</dbReference>
<organism evidence="2 3">
    <name type="scientific">Methanomethylovorans hollandica (strain DSM 15978 / NBRC 107637 / DMS1)</name>
    <dbReference type="NCBI Taxonomy" id="867904"/>
    <lineage>
        <taxon>Archaea</taxon>
        <taxon>Methanobacteriati</taxon>
        <taxon>Methanobacteriota</taxon>
        <taxon>Stenosarchaea group</taxon>
        <taxon>Methanomicrobia</taxon>
        <taxon>Methanosarcinales</taxon>
        <taxon>Methanosarcinaceae</taxon>
        <taxon>Methanomethylovorans</taxon>
    </lineage>
</organism>
<dbReference type="InterPro" id="IPR007525">
    <property type="entry name" value="FrhB_FdhB_C"/>
</dbReference>
<dbReference type="InterPro" id="IPR017900">
    <property type="entry name" value="4Fe4S_Fe_S_CS"/>
</dbReference>
<dbReference type="InterPro" id="IPR017896">
    <property type="entry name" value="4Fe4S_Fe-S-bd"/>
</dbReference>
<evidence type="ECO:0000313" key="3">
    <source>
        <dbReference type="Proteomes" id="UP000010866"/>
    </source>
</evidence>
<dbReference type="InterPro" id="IPR045220">
    <property type="entry name" value="FRHB/FDHB/HCAR-like"/>
</dbReference>
<sequence>MGKNYLDLKAEVWDTGICASCGACVAVCPADAIFFKTGEESISPLNNEYCKEVTDGVPCGACYATCPRLDPAPTEVLGQYLDIFSAKADIPVPGKQSGGAVTAILVNALEQGMIDAVVTVEEDPWTLKPSSTVITSEDVLINQAGSRYNWWVPLVSSLKEAVITRKYRKVAVVGVPCVVQAVRKMLDSDHDLLRPFRRSIRLVVGLFCTETFDYEKLVEEKLIRERSIEPLDMIRFDVKGKLEITMKDGSLTMIPLKDVDDCVRPGCRVCTDFTAIYSDLSAGSVGSPTGYTTLIIRSTAGQTVVQRAIENGLLSTGPDVDIQAVEKLSGKKIARKQEKI</sequence>
<dbReference type="Pfam" id="PF04432">
    <property type="entry name" value="FrhB_FdhB_C"/>
    <property type="match status" value="1"/>
</dbReference>
<protein>
    <submittedName>
        <fullName evidence="2">Coenzyme F420-reducing hydrogenase, beta subunit</fullName>
    </submittedName>
</protein>